<comment type="similarity">
    <text evidence="2">Belongs to the methyl-accepting chemotaxis (MCP) protein family.</text>
</comment>
<dbReference type="InterPro" id="IPR003660">
    <property type="entry name" value="HAMP_dom"/>
</dbReference>
<gene>
    <name evidence="5" type="ORF">U14_03863</name>
</gene>
<dbReference type="HOGENOM" id="CLU_559809_0_0_0"/>
<dbReference type="SMART" id="SM00065">
    <property type="entry name" value="GAF"/>
    <property type="match status" value="1"/>
</dbReference>
<reference evidence="5" key="1">
    <citation type="journal article" date="2015" name="PeerJ">
        <title>First genomic representation of candidate bacterial phylum KSB3 points to enhanced environmental sensing as a trigger of wastewater bulking.</title>
        <authorList>
            <person name="Sekiguchi Y."/>
            <person name="Ohashi A."/>
            <person name="Parks D.H."/>
            <person name="Yamauchi T."/>
            <person name="Tyson G.W."/>
            <person name="Hugenholtz P."/>
        </authorList>
    </citation>
    <scope>NUCLEOTIDE SEQUENCE [LARGE SCALE GENOMIC DNA]</scope>
</reference>
<protein>
    <submittedName>
        <fullName evidence="5">Two-component hybrid sensor and regulator</fullName>
    </submittedName>
</protein>
<dbReference type="GO" id="GO:0007165">
    <property type="term" value="P:signal transduction"/>
    <property type="evidence" value="ECO:0007669"/>
    <property type="project" value="InterPro"/>
</dbReference>
<dbReference type="GO" id="GO:0006935">
    <property type="term" value="P:chemotaxis"/>
    <property type="evidence" value="ECO:0007669"/>
    <property type="project" value="UniProtKB-KW"/>
</dbReference>
<dbReference type="SMART" id="SM00304">
    <property type="entry name" value="HAMP"/>
    <property type="match status" value="1"/>
</dbReference>
<dbReference type="AlphaFoldDB" id="A0A081BQE5"/>
<dbReference type="InterPro" id="IPR029016">
    <property type="entry name" value="GAF-like_dom_sf"/>
</dbReference>
<dbReference type="EMBL" id="DF820458">
    <property type="protein sequence ID" value="GAK52611.1"/>
    <property type="molecule type" value="Genomic_DNA"/>
</dbReference>
<feature type="domain" description="HAMP" evidence="4">
    <location>
        <begin position="212"/>
        <end position="264"/>
    </location>
</feature>
<evidence type="ECO:0000259" key="4">
    <source>
        <dbReference type="PROSITE" id="PS50885"/>
    </source>
</evidence>
<dbReference type="PANTHER" id="PTHR43531:SF11">
    <property type="entry name" value="METHYL-ACCEPTING CHEMOTAXIS PROTEIN 3"/>
    <property type="match status" value="1"/>
</dbReference>
<dbReference type="InterPro" id="IPR024478">
    <property type="entry name" value="HlyB_4HB_MCP"/>
</dbReference>
<dbReference type="InterPro" id="IPR051310">
    <property type="entry name" value="MCP_chemotaxis"/>
</dbReference>
<dbReference type="Pfam" id="PF12729">
    <property type="entry name" value="4HB_MCP_1"/>
    <property type="match status" value="1"/>
</dbReference>
<dbReference type="Pfam" id="PF13185">
    <property type="entry name" value="GAF_2"/>
    <property type="match status" value="1"/>
</dbReference>
<name>A0A081BQE5_9BACT</name>
<evidence type="ECO:0000313" key="6">
    <source>
        <dbReference type="Proteomes" id="UP000030700"/>
    </source>
</evidence>
<keyword evidence="6" id="KW-1185">Reference proteome</keyword>
<keyword evidence="3" id="KW-0812">Transmembrane</keyword>
<keyword evidence="1" id="KW-0145">Chemotaxis</keyword>
<dbReference type="PROSITE" id="PS50885">
    <property type="entry name" value="HAMP"/>
    <property type="match status" value="1"/>
</dbReference>
<evidence type="ECO:0000313" key="5">
    <source>
        <dbReference type="EMBL" id="GAK52611.1"/>
    </source>
</evidence>
<dbReference type="Gene3D" id="6.10.340.10">
    <property type="match status" value="1"/>
</dbReference>
<dbReference type="Pfam" id="PF00672">
    <property type="entry name" value="HAMP"/>
    <property type="match status" value="1"/>
</dbReference>
<keyword evidence="3" id="KW-1133">Transmembrane helix</keyword>
<keyword evidence="3" id="KW-0472">Membrane</keyword>
<dbReference type="GO" id="GO:0004888">
    <property type="term" value="F:transmembrane signaling receptor activity"/>
    <property type="evidence" value="ECO:0007669"/>
    <property type="project" value="TreeGrafter"/>
</dbReference>
<feature type="transmembrane region" description="Helical" evidence="3">
    <location>
        <begin position="190"/>
        <end position="210"/>
    </location>
</feature>
<dbReference type="STRING" id="1499966.U14_03863"/>
<dbReference type="Gene3D" id="3.30.450.40">
    <property type="match status" value="1"/>
</dbReference>
<dbReference type="InterPro" id="IPR003018">
    <property type="entry name" value="GAF"/>
</dbReference>
<feature type="transmembrane region" description="Helical" evidence="3">
    <location>
        <begin position="12"/>
        <end position="34"/>
    </location>
</feature>
<sequence length="487" mass="54149">MYIRNMKIGTRLIVFIGGVLLLLSISNIILLIFLSTHLFSLTERLYKHPFTVNKTVRDAHLSVLNIRLAMKDAITEQDRDKLEALIADVRKEEESIVNDFAVIKERYLGDPKDVQTVIDVFAAWKKERDAMIELLRKNQREEAAKSINTGSTNEQYLAMKNALAVLTEFSGNKALSFLKNAEVAKRDETLVAMAISIGGFFISLSILAVIARTITRPLNSVVVIADRVSEGNLDVDFPPASHDEVGQVLQSMRNMVAYLRQVAAVADQVARQELHAEVHPKSAHDVLNLALERMLINLRQMVTEIERSLKAVEEQNWLKDGVSQLSQSLVGDMSLDNVCQKALQELARYLNAGHGVLYVYDADHHVLQLRGTFAFTEADELRQEVRLGEGIIGQAARERAPITLTNAPHQHGQINTGTSSEPPLTIYAMPATYNNELYGVIELATGEALSPLHEAFLASANNVIAMAIFSALQRERVHALLQQSQIA</sequence>
<organism evidence="5">
    <name type="scientific">Candidatus Moduliflexus flocculans</name>
    <dbReference type="NCBI Taxonomy" id="1499966"/>
    <lineage>
        <taxon>Bacteria</taxon>
        <taxon>Candidatus Moduliflexota</taxon>
        <taxon>Candidatus Moduliflexia</taxon>
        <taxon>Candidatus Moduliflexales</taxon>
        <taxon>Candidatus Moduliflexaceae</taxon>
    </lineage>
</organism>
<proteinExistence type="inferred from homology"/>
<dbReference type="CDD" id="cd06225">
    <property type="entry name" value="HAMP"/>
    <property type="match status" value="1"/>
</dbReference>
<dbReference type="PANTHER" id="PTHR43531">
    <property type="entry name" value="PROTEIN ICFG"/>
    <property type="match status" value="1"/>
</dbReference>
<accession>A0A081BQE5</accession>
<evidence type="ECO:0000256" key="2">
    <source>
        <dbReference type="ARBA" id="ARBA00029447"/>
    </source>
</evidence>
<evidence type="ECO:0000256" key="1">
    <source>
        <dbReference type="ARBA" id="ARBA00022500"/>
    </source>
</evidence>
<dbReference type="SUPFAM" id="SSF55781">
    <property type="entry name" value="GAF domain-like"/>
    <property type="match status" value="1"/>
</dbReference>
<dbReference type="SUPFAM" id="SSF158472">
    <property type="entry name" value="HAMP domain-like"/>
    <property type="match status" value="1"/>
</dbReference>
<dbReference type="Proteomes" id="UP000030700">
    <property type="component" value="Unassembled WGS sequence"/>
</dbReference>
<dbReference type="GO" id="GO:0005886">
    <property type="term" value="C:plasma membrane"/>
    <property type="evidence" value="ECO:0007669"/>
    <property type="project" value="TreeGrafter"/>
</dbReference>
<evidence type="ECO:0000256" key="3">
    <source>
        <dbReference type="SAM" id="Phobius"/>
    </source>
</evidence>